<name>A0A2S7VLQ2_PHOAN</name>
<dbReference type="Gene3D" id="3.10.490.10">
    <property type="entry name" value="Gamma-glutamyl cyclotransferase-like"/>
    <property type="match status" value="1"/>
</dbReference>
<dbReference type="RefSeq" id="WP_105062485.1">
    <property type="nucleotide sequence ID" value="NZ_MSCJ01000003.1"/>
</dbReference>
<feature type="domain" description="Gamma-glutamylcyclotransferase AIG2-like" evidence="1">
    <location>
        <begin position="5"/>
        <end position="107"/>
    </location>
</feature>
<accession>A0A2S7VLQ2</accession>
<organism evidence="2 3">
    <name type="scientific">Photobacterium angustum</name>
    <dbReference type="NCBI Taxonomy" id="661"/>
    <lineage>
        <taxon>Bacteria</taxon>
        <taxon>Pseudomonadati</taxon>
        <taxon>Pseudomonadota</taxon>
        <taxon>Gammaproteobacteria</taxon>
        <taxon>Vibrionales</taxon>
        <taxon>Vibrionaceae</taxon>
        <taxon>Photobacterium</taxon>
    </lineage>
</organism>
<evidence type="ECO:0000313" key="2">
    <source>
        <dbReference type="EMBL" id="PQJ62702.1"/>
    </source>
</evidence>
<dbReference type="OrthoDB" id="5070127at2"/>
<evidence type="ECO:0000313" key="3">
    <source>
        <dbReference type="Proteomes" id="UP000238730"/>
    </source>
</evidence>
<comment type="caution">
    <text evidence="2">The sequence shown here is derived from an EMBL/GenBank/DDBJ whole genome shotgun (WGS) entry which is preliminary data.</text>
</comment>
<dbReference type="GO" id="GO:0016740">
    <property type="term" value="F:transferase activity"/>
    <property type="evidence" value="ECO:0007669"/>
    <property type="project" value="UniProtKB-KW"/>
</dbReference>
<dbReference type="InterPro" id="IPR013024">
    <property type="entry name" value="GGCT-like"/>
</dbReference>
<dbReference type="Pfam" id="PF06094">
    <property type="entry name" value="GGACT"/>
    <property type="match status" value="1"/>
</dbReference>
<sequence>MLNTLFVYGTLAPEQSNAYVLSDLKGSWQKASAIGFIYPNGKGATLGYPAFVPQSEGERVQGLLFTSDDLTTHWQRIDEFEGEGYDRVVITVILDDGSEQSAFVYRLSPTEM</sequence>
<dbReference type="EMBL" id="MSCJ01000003">
    <property type="protein sequence ID" value="PQJ62702.1"/>
    <property type="molecule type" value="Genomic_DNA"/>
</dbReference>
<dbReference type="Proteomes" id="UP000238730">
    <property type="component" value="Unassembled WGS sequence"/>
</dbReference>
<dbReference type="CDD" id="cd06661">
    <property type="entry name" value="GGCT_like"/>
    <property type="match status" value="1"/>
</dbReference>
<keyword evidence="2" id="KW-0808">Transferase</keyword>
<dbReference type="InterPro" id="IPR036568">
    <property type="entry name" value="GGCT-like_sf"/>
</dbReference>
<dbReference type="AlphaFoldDB" id="A0A2S7VLQ2"/>
<dbReference type="InterPro" id="IPR009288">
    <property type="entry name" value="AIG2-like_dom"/>
</dbReference>
<evidence type="ECO:0000259" key="1">
    <source>
        <dbReference type="Pfam" id="PF06094"/>
    </source>
</evidence>
<reference evidence="2 3" key="1">
    <citation type="submission" date="2016-12" db="EMBL/GenBank/DDBJ databases">
        <title>Diversity of luminous bacteria.</title>
        <authorList>
            <person name="Yoshizawa S."/>
            <person name="Kogure K."/>
        </authorList>
    </citation>
    <scope>NUCLEOTIDE SEQUENCE [LARGE SCALE GENOMIC DNA]</scope>
    <source>
        <strain evidence="2 3">LC1-200</strain>
    </source>
</reference>
<gene>
    <name evidence="2" type="ORF">BTO08_21005</name>
</gene>
<proteinExistence type="predicted"/>
<dbReference type="SUPFAM" id="SSF110857">
    <property type="entry name" value="Gamma-glutamyl cyclotransferase-like"/>
    <property type="match status" value="1"/>
</dbReference>
<protein>
    <submittedName>
        <fullName evidence="2">Gamma-glutamylcyclotransferase</fullName>
    </submittedName>
</protein>